<evidence type="ECO:0000256" key="1">
    <source>
        <dbReference type="SAM" id="MobiDB-lite"/>
    </source>
</evidence>
<sequence length="120" mass="13007">MEAADLANVRVSRLPAPHGRDPADTTAADAVEAPGLTREIGTVDVYELVRAWAAWFDQQRRGDVQYSARHTTALTSLPFAGSGKSRHPHDQAGASRVTSAVWSGARARNFGLTHRNFAVR</sequence>
<gene>
    <name evidence="2" type="ORF">M6B22_13390</name>
</gene>
<proteinExistence type="predicted"/>
<organism evidence="2 3">
    <name type="scientific">Jatrophihabitans cynanchi</name>
    <dbReference type="NCBI Taxonomy" id="2944128"/>
    <lineage>
        <taxon>Bacteria</taxon>
        <taxon>Bacillati</taxon>
        <taxon>Actinomycetota</taxon>
        <taxon>Actinomycetes</taxon>
        <taxon>Jatrophihabitantales</taxon>
        <taxon>Jatrophihabitantaceae</taxon>
        <taxon>Jatrophihabitans</taxon>
    </lineage>
</organism>
<evidence type="ECO:0000313" key="3">
    <source>
        <dbReference type="Proteomes" id="UP001164693"/>
    </source>
</evidence>
<protein>
    <recommendedName>
        <fullName evidence="4">Integrase SAM-like N-terminal domain-containing protein</fullName>
    </recommendedName>
</protein>
<evidence type="ECO:0008006" key="4">
    <source>
        <dbReference type="Google" id="ProtNLM"/>
    </source>
</evidence>
<evidence type="ECO:0000313" key="2">
    <source>
        <dbReference type="EMBL" id="WAX55534.1"/>
    </source>
</evidence>
<dbReference type="EMBL" id="CP097463">
    <property type="protein sequence ID" value="WAX55534.1"/>
    <property type="molecule type" value="Genomic_DNA"/>
</dbReference>
<reference evidence="2" key="1">
    <citation type="submission" date="2022-05" db="EMBL/GenBank/DDBJ databases">
        <title>Jatrophihabitans sp. SB3-54 whole genome sequence.</title>
        <authorList>
            <person name="Suh M.K."/>
            <person name="Eom M.K."/>
            <person name="Kim J.S."/>
            <person name="Kim H.S."/>
            <person name="Do H.E."/>
            <person name="Shin Y.K."/>
            <person name="Lee J.-S."/>
        </authorList>
    </citation>
    <scope>NUCLEOTIDE SEQUENCE</scope>
    <source>
        <strain evidence="2">SB3-54</strain>
    </source>
</reference>
<feature type="region of interest" description="Disordered" evidence="1">
    <location>
        <begin position="1"/>
        <end position="30"/>
    </location>
</feature>
<name>A0ABY7JT60_9ACTN</name>
<feature type="region of interest" description="Disordered" evidence="1">
    <location>
        <begin position="77"/>
        <end position="96"/>
    </location>
</feature>
<accession>A0ABY7JT60</accession>
<dbReference type="Proteomes" id="UP001164693">
    <property type="component" value="Chromosome"/>
</dbReference>
<keyword evidence="3" id="KW-1185">Reference proteome</keyword>
<dbReference type="RefSeq" id="WP_269442050.1">
    <property type="nucleotide sequence ID" value="NZ_CP097463.1"/>
</dbReference>